<evidence type="ECO:0000313" key="2">
    <source>
        <dbReference type="Proteomes" id="UP000054683"/>
    </source>
</evidence>
<dbReference type="EMBL" id="FCOK02000005">
    <property type="protein sequence ID" value="SAL19330.1"/>
    <property type="molecule type" value="Genomic_DNA"/>
</dbReference>
<accession>A0A158FJU2</accession>
<name>A0A158FJU2_9BURK</name>
<dbReference type="AlphaFoldDB" id="A0A158FJU2"/>
<reference evidence="1 2" key="1">
    <citation type="submission" date="2016-01" db="EMBL/GenBank/DDBJ databases">
        <authorList>
            <person name="Oliw E.H."/>
        </authorList>
    </citation>
    <scope>NUCLEOTIDE SEQUENCE [LARGE SCALE GENOMIC DNA]</scope>
    <source>
        <strain evidence="1">LMG 27134</strain>
    </source>
</reference>
<protein>
    <submittedName>
        <fullName evidence="1">Uncharacterized protein</fullName>
    </submittedName>
</protein>
<proteinExistence type="predicted"/>
<dbReference type="Proteomes" id="UP000054683">
    <property type="component" value="Unassembled WGS sequence"/>
</dbReference>
<gene>
    <name evidence="1" type="ORF">AWB69_01185</name>
</gene>
<sequence>MGLARLAHLNKPMRDYPICEDCILVSSAGRSGFLPFQHARLFVSQQITILFKCIYLKQMFE</sequence>
<organism evidence="1 2">
    <name type="scientific">Caballeronia udeis</name>
    <dbReference type="NCBI Taxonomy" id="1232866"/>
    <lineage>
        <taxon>Bacteria</taxon>
        <taxon>Pseudomonadati</taxon>
        <taxon>Pseudomonadota</taxon>
        <taxon>Betaproteobacteria</taxon>
        <taxon>Burkholderiales</taxon>
        <taxon>Burkholderiaceae</taxon>
        <taxon>Caballeronia</taxon>
    </lineage>
</organism>
<evidence type="ECO:0000313" key="1">
    <source>
        <dbReference type="EMBL" id="SAL19330.1"/>
    </source>
</evidence>